<reference evidence="1" key="1">
    <citation type="submission" date="2014-12" db="EMBL/GenBank/DDBJ databases">
        <title>Insight into the proteome of Arion vulgaris.</title>
        <authorList>
            <person name="Aradska J."/>
            <person name="Bulat T."/>
            <person name="Smidak R."/>
            <person name="Sarate P."/>
            <person name="Gangsoo J."/>
            <person name="Sialana F."/>
            <person name="Bilban M."/>
            <person name="Lubec G."/>
        </authorList>
    </citation>
    <scope>NUCLEOTIDE SEQUENCE</scope>
    <source>
        <tissue evidence="1">Skin</tissue>
    </source>
</reference>
<sequence>MSNSRQMQKTKEGEILDGGSSIVIQNCPLNHINHGDEWTDTPIKLCEHMEMI</sequence>
<organism evidence="1">
    <name type="scientific">Arion vulgaris</name>
    <dbReference type="NCBI Taxonomy" id="1028688"/>
    <lineage>
        <taxon>Eukaryota</taxon>
        <taxon>Metazoa</taxon>
        <taxon>Spiralia</taxon>
        <taxon>Lophotrochozoa</taxon>
        <taxon>Mollusca</taxon>
        <taxon>Gastropoda</taxon>
        <taxon>Heterobranchia</taxon>
        <taxon>Euthyneura</taxon>
        <taxon>Panpulmonata</taxon>
        <taxon>Eupulmonata</taxon>
        <taxon>Stylommatophora</taxon>
        <taxon>Helicina</taxon>
        <taxon>Arionoidea</taxon>
        <taxon>Arionidae</taxon>
        <taxon>Arion</taxon>
    </lineage>
</organism>
<evidence type="ECO:0000313" key="1">
    <source>
        <dbReference type="EMBL" id="CEK83996.1"/>
    </source>
</evidence>
<evidence type="ECO:0000313" key="2">
    <source>
        <dbReference type="EMBL" id="CEK83997.1"/>
    </source>
</evidence>
<protein>
    <submittedName>
        <fullName evidence="1">Uncharacterized protein</fullName>
    </submittedName>
</protein>
<proteinExistence type="predicted"/>
<name>A0A0B7AVI7_9EUPU</name>
<dbReference type="EMBL" id="HACG01037132">
    <property type="protein sequence ID" value="CEK83997.1"/>
    <property type="molecule type" value="Transcribed_RNA"/>
</dbReference>
<dbReference type="EMBL" id="HACG01037131">
    <property type="protein sequence ID" value="CEK83996.1"/>
    <property type="molecule type" value="Transcribed_RNA"/>
</dbReference>
<dbReference type="AlphaFoldDB" id="A0A0B7AVI7"/>
<accession>A0A0B7AVI7</accession>
<gene>
    <name evidence="1" type="primary">ORF140135</name>
    <name evidence="2" type="synonym">ORF140140</name>
</gene>